<dbReference type="InterPro" id="IPR018269">
    <property type="entry name" value="Ribosomal_uS13_CS"/>
</dbReference>
<evidence type="ECO:0000313" key="6">
    <source>
        <dbReference type="Proteomes" id="UP000504638"/>
    </source>
</evidence>
<proteinExistence type="inferred from homology"/>
<dbReference type="Pfam" id="PF00416">
    <property type="entry name" value="Ribosomal_S13"/>
    <property type="match status" value="1"/>
</dbReference>
<dbReference type="GeneID" id="54419292"/>
<evidence type="ECO:0000256" key="3">
    <source>
        <dbReference type="ARBA" id="ARBA00023274"/>
    </source>
</evidence>
<accession>A0A6G1GBV4</accession>
<evidence type="ECO:0000313" key="7">
    <source>
        <dbReference type="RefSeq" id="XP_033537012.1"/>
    </source>
</evidence>
<dbReference type="AlphaFoldDB" id="A0A6G1GBV4"/>
<comment type="similarity">
    <text evidence="1 4">Belongs to the universal ribosomal protein uS13 family.</text>
</comment>
<evidence type="ECO:0000256" key="2">
    <source>
        <dbReference type="ARBA" id="ARBA00022980"/>
    </source>
</evidence>
<dbReference type="Gene3D" id="4.10.910.10">
    <property type="entry name" value="30s ribosomal protein s13, domain 2"/>
    <property type="match status" value="1"/>
</dbReference>
<dbReference type="PANTHER" id="PTHR10871">
    <property type="entry name" value="30S RIBOSOMAL PROTEIN S13/40S RIBOSOMAL PROTEIN S18"/>
    <property type="match status" value="1"/>
</dbReference>
<name>A0A6G1GBV4_9PEZI</name>
<dbReference type="EMBL" id="ML975151">
    <property type="protein sequence ID" value="KAF1815381.1"/>
    <property type="molecule type" value="Genomic_DNA"/>
</dbReference>
<dbReference type="Proteomes" id="UP000504638">
    <property type="component" value="Unplaced"/>
</dbReference>
<dbReference type="SUPFAM" id="SSF46946">
    <property type="entry name" value="S13-like H2TH domain"/>
    <property type="match status" value="1"/>
</dbReference>
<keyword evidence="3 4" id="KW-0687">Ribonucleoprotein</keyword>
<gene>
    <name evidence="5 7" type="ORF">P152DRAFT_455092</name>
</gene>
<dbReference type="InterPro" id="IPR027437">
    <property type="entry name" value="Rbsml_uS13_C"/>
</dbReference>
<dbReference type="RefSeq" id="XP_033537012.1">
    <property type="nucleotide sequence ID" value="XM_033678722.1"/>
</dbReference>
<evidence type="ECO:0000313" key="5">
    <source>
        <dbReference type="EMBL" id="KAF1815381.1"/>
    </source>
</evidence>
<evidence type="ECO:0000256" key="1">
    <source>
        <dbReference type="ARBA" id="ARBA00008080"/>
    </source>
</evidence>
<dbReference type="GO" id="GO:0015935">
    <property type="term" value="C:small ribosomal subunit"/>
    <property type="evidence" value="ECO:0007669"/>
    <property type="project" value="TreeGrafter"/>
</dbReference>
<dbReference type="PIRSF" id="PIRSF002134">
    <property type="entry name" value="Ribosomal_S13"/>
    <property type="match status" value="1"/>
</dbReference>
<dbReference type="PROSITE" id="PS50159">
    <property type="entry name" value="RIBOSOMAL_S13_2"/>
    <property type="match status" value="1"/>
</dbReference>
<reference evidence="7" key="2">
    <citation type="submission" date="2020-04" db="EMBL/GenBank/DDBJ databases">
        <authorList>
            <consortium name="NCBI Genome Project"/>
        </authorList>
    </citation>
    <scope>NUCLEOTIDE SEQUENCE</scope>
    <source>
        <strain evidence="7">CBS 781.70</strain>
    </source>
</reference>
<dbReference type="GO" id="GO:0006412">
    <property type="term" value="P:translation"/>
    <property type="evidence" value="ECO:0007669"/>
    <property type="project" value="InterPro"/>
</dbReference>
<dbReference type="GO" id="GO:0003735">
    <property type="term" value="F:structural constituent of ribosome"/>
    <property type="evidence" value="ECO:0007669"/>
    <property type="project" value="InterPro"/>
</dbReference>
<evidence type="ECO:0000256" key="4">
    <source>
        <dbReference type="RuleBase" id="RU003830"/>
    </source>
</evidence>
<dbReference type="PANTHER" id="PTHR10871:SF1">
    <property type="entry name" value="SMALL RIBOSOMAL SUBUNIT PROTEIN US13M"/>
    <property type="match status" value="1"/>
</dbReference>
<keyword evidence="6" id="KW-1185">Reference proteome</keyword>
<protein>
    <submittedName>
        <fullName evidence="5 7">Ribosomal protein S13</fullName>
    </submittedName>
</protein>
<organism evidence="5">
    <name type="scientific">Eremomyces bilateralis CBS 781.70</name>
    <dbReference type="NCBI Taxonomy" id="1392243"/>
    <lineage>
        <taxon>Eukaryota</taxon>
        <taxon>Fungi</taxon>
        <taxon>Dikarya</taxon>
        <taxon>Ascomycota</taxon>
        <taxon>Pezizomycotina</taxon>
        <taxon>Dothideomycetes</taxon>
        <taxon>Dothideomycetes incertae sedis</taxon>
        <taxon>Eremomycetales</taxon>
        <taxon>Eremomycetaceae</taxon>
        <taxon>Eremomyces</taxon>
    </lineage>
</organism>
<reference evidence="7" key="3">
    <citation type="submission" date="2025-04" db="UniProtKB">
        <authorList>
            <consortium name="RefSeq"/>
        </authorList>
    </citation>
    <scope>IDENTIFICATION</scope>
    <source>
        <strain evidence="7">CBS 781.70</strain>
    </source>
</reference>
<dbReference type="InterPro" id="IPR010979">
    <property type="entry name" value="Ribosomal_uS13-like_H2TH"/>
</dbReference>
<dbReference type="OrthoDB" id="525520at2759"/>
<dbReference type="GO" id="GO:0003723">
    <property type="term" value="F:RNA binding"/>
    <property type="evidence" value="ECO:0007669"/>
    <property type="project" value="InterPro"/>
</dbReference>
<dbReference type="GO" id="GO:0005739">
    <property type="term" value="C:mitochondrion"/>
    <property type="evidence" value="ECO:0007669"/>
    <property type="project" value="TreeGrafter"/>
</dbReference>
<dbReference type="PROSITE" id="PS00646">
    <property type="entry name" value="RIBOSOMAL_S13_1"/>
    <property type="match status" value="1"/>
</dbReference>
<keyword evidence="2 4" id="KW-0689">Ribosomal protein</keyword>
<dbReference type="InterPro" id="IPR001892">
    <property type="entry name" value="Ribosomal_uS13"/>
</dbReference>
<sequence>MVFILGNPFLDTLLVKKALESFYGIGPVVSRNVMARFHIHPTMKVGSLKDQQLLELNAQLSTMNIDNDLRREMRDNIKKLRDIGCYRGKRHAMGLPVRGQNTKNQIKSAQRLNRIERRN</sequence>
<dbReference type="Gene3D" id="1.10.8.50">
    <property type="match status" value="1"/>
</dbReference>
<reference evidence="5 7" key="1">
    <citation type="submission" date="2020-01" db="EMBL/GenBank/DDBJ databases">
        <authorList>
            <consortium name="DOE Joint Genome Institute"/>
            <person name="Haridas S."/>
            <person name="Albert R."/>
            <person name="Binder M."/>
            <person name="Bloem J."/>
            <person name="Labutti K."/>
            <person name="Salamov A."/>
            <person name="Andreopoulos B."/>
            <person name="Baker S.E."/>
            <person name="Barry K."/>
            <person name="Bills G."/>
            <person name="Bluhm B.H."/>
            <person name="Cannon C."/>
            <person name="Castanera R."/>
            <person name="Culley D.E."/>
            <person name="Daum C."/>
            <person name="Ezra D."/>
            <person name="Gonzalez J.B."/>
            <person name="Henrissat B."/>
            <person name="Kuo A."/>
            <person name="Liang C."/>
            <person name="Lipzen A."/>
            <person name="Lutzoni F."/>
            <person name="Magnuson J."/>
            <person name="Mondo S."/>
            <person name="Nolan M."/>
            <person name="Ohm R."/>
            <person name="Pangilinan J."/>
            <person name="Park H.-J."/>
            <person name="Ramirez L."/>
            <person name="Alfaro M."/>
            <person name="Sun H."/>
            <person name="Tritt A."/>
            <person name="Yoshinaga Y."/>
            <person name="Zwiers L.-H."/>
            <person name="Turgeon B.G."/>
            <person name="Goodwin S.B."/>
            <person name="Spatafora J.W."/>
            <person name="Crous P.W."/>
            <person name="Grigoriev I.V."/>
        </authorList>
    </citation>
    <scope>NUCLEOTIDE SEQUENCE</scope>
    <source>
        <strain evidence="5 7">CBS 781.70</strain>
    </source>
</reference>